<organism evidence="2 3">
    <name type="scientific">Maribellus comscasis</name>
    <dbReference type="NCBI Taxonomy" id="2681766"/>
    <lineage>
        <taxon>Bacteria</taxon>
        <taxon>Pseudomonadati</taxon>
        <taxon>Bacteroidota</taxon>
        <taxon>Bacteroidia</taxon>
        <taxon>Marinilabiliales</taxon>
        <taxon>Prolixibacteraceae</taxon>
        <taxon>Maribellus</taxon>
    </lineage>
</organism>
<keyword evidence="3" id="KW-1185">Reference proteome</keyword>
<sequence length="64" mass="7574">MKIVSNLLENIEGIRIYYIIGLLIFVILFIVIFIRTMKRSNTEMEDIKNSILHDNTTEKTLHHN</sequence>
<evidence type="ECO:0000256" key="1">
    <source>
        <dbReference type="SAM" id="Phobius"/>
    </source>
</evidence>
<proteinExistence type="predicted"/>
<feature type="transmembrane region" description="Helical" evidence="1">
    <location>
        <begin position="16"/>
        <end position="34"/>
    </location>
</feature>
<dbReference type="Proteomes" id="UP000428260">
    <property type="component" value="Chromosome"/>
</dbReference>
<dbReference type="AlphaFoldDB" id="A0A6I6JV40"/>
<evidence type="ECO:0000313" key="2">
    <source>
        <dbReference type="EMBL" id="QGY43233.1"/>
    </source>
</evidence>
<keyword evidence="1" id="KW-0812">Transmembrane</keyword>
<accession>A0A6I6JV40</accession>
<evidence type="ECO:0000313" key="3">
    <source>
        <dbReference type="Proteomes" id="UP000428260"/>
    </source>
</evidence>
<protein>
    <submittedName>
        <fullName evidence="2">CcoQ/FixQ family Cbb3-type cytochrome c oxidase assembly chaperone</fullName>
    </submittedName>
</protein>
<keyword evidence="1" id="KW-0472">Membrane</keyword>
<dbReference type="EMBL" id="CP046401">
    <property type="protein sequence ID" value="QGY43233.1"/>
    <property type="molecule type" value="Genomic_DNA"/>
</dbReference>
<dbReference type="KEGG" id="mcos:GM418_06035"/>
<reference evidence="2 3" key="1">
    <citation type="submission" date="2019-11" db="EMBL/GenBank/DDBJ databases">
        <authorList>
            <person name="Zheng R.K."/>
            <person name="Sun C.M."/>
        </authorList>
    </citation>
    <scope>NUCLEOTIDE SEQUENCE [LARGE SCALE GENOMIC DNA]</scope>
    <source>
        <strain evidence="2 3">WC007</strain>
    </source>
</reference>
<name>A0A6I6JV40_9BACT</name>
<dbReference type="RefSeq" id="WP_158864161.1">
    <property type="nucleotide sequence ID" value="NZ_CP046401.1"/>
</dbReference>
<keyword evidence="1" id="KW-1133">Transmembrane helix</keyword>
<gene>
    <name evidence="2" type="ORF">GM418_06035</name>
</gene>